<dbReference type="Proteomes" id="UP001054889">
    <property type="component" value="Unassembled WGS sequence"/>
</dbReference>
<dbReference type="Gene3D" id="1.10.510.10">
    <property type="entry name" value="Transferase(Phosphotransferase) domain 1"/>
    <property type="match status" value="1"/>
</dbReference>
<dbReference type="InterPro" id="IPR000719">
    <property type="entry name" value="Prot_kinase_dom"/>
</dbReference>
<dbReference type="Pfam" id="PF00069">
    <property type="entry name" value="Pkinase"/>
    <property type="match status" value="1"/>
</dbReference>
<dbReference type="SUPFAM" id="SSF56112">
    <property type="entry name" value="Protein kinase-like (PK-like)"/>
    <property type="match status" value="1"/>
</dbReference>
<dbReference type="SMART" id="SM00220">
    <property type="entry name" value="S_TKc"/>
    <property type="match status" value="1"/>
</dbReference>
<keyword evidence="3" id="KW-1185">Reference proteome</keyword>
<dbReference type="PIRSF" id="PIRSF000654">
    <property type="entry name" value="Integrin-linked_kinase"/>
    <property type="match status" value="1"/>
</dbReference>
<evidence type="ECO:0000313" key="3">
    <source>
        <dbReference type="Proteomes" id="UP001054889"/>
    </source>
</evidence>
<accession>A0AAV5EUP6</accession>
<dbReference type="AlphaFoldDB" id="A0AAV5EUP6"/>
<reference evidence="2" key="1">
    <citation type="journal article" date="2018" name="DNA Res.">
        <title>Multiple hybrid de novo genome assembly of finger millet, an orphan allotetraploid crop.</title>
        <authorList>
            <person name="Hatakeyama M."/>
            <person name="Aluri S."/>
            <person name="Balachadran M.T."/>
            <person name="Sivarajan S.R."/>
            <person name="Patrignani A."/>
            <person name="Gruter S."/>
            <person name="Poveda L."/>
            <person name="Shimizu-Inatsugi R."/>
            <person name="Baeten J."/>
            <person name="Francoijs K.J."/>
            <person name="Nataraja K.N."/>
            <person name="Reddy Y.A.N."/>
            <person name="Phadnis S."/>
            <person name="Ravikumar R.L."/>
            <person name="Schlapbach R."/>
            <person name="Sreeman S.M."/>
            <person name="Shimizu K.K."/>
        </authorList>
    </citation>
    <scope>NUCLEOTIDE SEQUENCE</scope>
</reference>
<evidence type="ECO:0000259" key="1">
    <source>
        <dbReference type="PROSITE" id="PS50011"/>
    </source>
</evidence>
<dbReference type="PROSITE" id="PS50011">
    <property type="entry name" value="PROTEIN_KINASE_DOM"/>
    <property type="match status" value="1"/>
</dbReference>
<reference evidence="2" key="2">
    <citation type="submission" date="2021-12" db="EMBL/GenBank/DDBJ databases">
        <title>Resequencing data analysis of finger millet.</title>
        <authorList>
            <person name="Hatakeyama M."/>
            <person name="Aluri S."/>
            <person name="Balachadran M.T."/>
            <person name="Sivarajan S.R."/>
            <person name="Poveda L."/>
            <person name="Shimizu-Inatsugi R."/>
            <person name="Schlapbach R."/>
            <person name="Sreeman S.M."/>
            <person name="Shimizu K.K."/>
        </authorList>
    </citation>
    <scope>NUCLEOTIDE SEQUENCE</scope>
</reference>
<dbReference type="InterPro" id="IPR011009">
    <property type="entry name" value="Kinase-like_dom_sf"/>
</dbReference>
<evidence type="ECO:0000313" key="2">
    <source>
        <dbReference type="EMBL" id="GJN25801.1"/>
    </source>
</evidence>
<sequence length="323" mass="37249">MREGELSDGLVVAVKKLQAMRNNNTETEFVDELTLGAKLKHENVVKYLGYCMDVTTRSVEYNGQNILAECHTYLLVLEYLPNGSLQDIINEERRVEWPFCYRVIQEIAQGVHYLHEQRVIHSDLKPDNIRFDTRMNPVITDFGISTILPPDDDEIILDRRNGTIGYMAPEMFIDYRLSKKADVFAFGICLLKTIMSTSTSKKCWHDREEWDEMLKEAGGLKGLLHPTVQVDESQLIEMNRCLEVGWLCSDYKPEKRPTMAKAIEMLTQKKRRNKGRVWFDRFTRVFYLLVEEFHLGLLSVLADALELQTCSRADGGNTAVEPC</sequence>
<dbReference type="GO" id="GO:0004672">
    <property type="term" value="F:protein kinase activity"/>
    <property type="evidence" value="ECO:0007669"/>
    <property type="project" value="InterPro"/>
</dbReference>
<dbReference type="EMBL" id="BQKI01000078">
    <property type="protein sequence ID" value="GJN25801.1"/>
    <property type="molecule type" value="Genomic_DNA"/>
</dbReference>
<comment type="caution">
    <text evidence="2">The sequence shown here is derived from an EMBL/GenBank/DDBJ whole genome shotgun (WGS) entry which is preliminary data.</text>
</comment>
<dbReference type="GO" id="GO:0005524">
    <property type="term" value="F:ATP binding"/>
    <property type="evidence" value="ECO:0007669"/>
    <property type="project" value="InterPro"/>
</dbReference>
<proteinExistence type="predicted"/>
<dbReference type="PANTHER" id="PTHR47975:SF60">
    <property type="entry name" value="PROTEIN KINASE DOMAIN-CONTAINING PROTEIN"/>
    <property type="match status" value="1"/>
</dbReference>
<name>A0AAV5EUP6_ELECO</name>
<dbReference type="PANTHER" id="PTHR47975">
    <property type="entry name" value="S-LOCUS LECTIN KINASE FAMILY PROTEIN"/>
    <property type="match status" value="1"/>
</dbReference>
<protein>
    <recommendedName>
        <fullName evidence="1">Protein kinase domain-containing protein</fullName>
    </recommendedName>
</protein>
<organism evidence="2 3">
    <name type="scientific">Eleusine coracana subsp. coracana</name>
    <dbReference type="NCBI Taxonomy" id="191504"/>
    <lineage>
        <taxon>Eukaryota</taxon>
        <taxon>Viridiplantae</taxon>
        <taxon>Streptophyta</taxon>
        <taxon>Embryophyta</taxon>
        <taxon>Tracheophyta</taxon>
        <taxon>Spermatophyta</taxon>
        <taxon>Magnoliopsida</taxon>
        <taxon>Liliopsida</taxon>
        <taxon>Poales</taxon>
        <taxon>Poaceae</taxon>
        <taxon>PACMAD clade</taxon>
        <taxon>Chloridoideae</taxon>
        <taxon>Cynodonteae</taxon>
        <taxon>Eleusininae</taxon>
        <taxon>Eleusine</taxon>
    </lineage>
</organism>
<gene>
    <name evidence="2" type="primary">gb13678</name>
    <name evidence="2" type="ORF">PR202_gb13678</name>
</gene>
<feature type="domain" description="Protein kinase" evidence="1">
    <location>
        <begin position="1"/>
        <end position="279"/>
    </location>
</feature>
<dbReference type="Gene3D" id="3.30.200.20">
    <property type="entry name" value="Phosphorylase Kinase, domain 1"/>
    <property type="match status" value="1"/>
</dbReference>